<evidence type="ECO:0000313" key="3">
    <source>
        <dbReference type="Proteomes" id="UP000179807"/>
    </source>
</evidence>
<dbReference type="AlphaFoldDB" id="A0A1J4KS45"/>
<dbReference type="Pfam" id="PF02204">
    <property type="entry name" value="VPS9"/>
    <property type="match status" value="1"/>
</dbReference>
<feature type="domain" description="VPS9" evidence="1">
    <location>
        <begin position="289"/>
        <end position="445"/>
    </location>
</feature>
<dbReference type="VEuPathDB" id="TrichDB:TRFO_17990"/>
<comment type="caution">
    <text evidence="2">The sequence shown here is derived from an EMBL/GenBank/DDBJ whole genome shotgun (WGS) entry which is preliminary data.</text>
</comment>
<gene>
    <name evidence="2" type="ORF">TRFO_17990</name>
</gene>
<keyword evidence="3" id="KW-1185">Reference proteome</keyword>
<evidence type="ECO:0000259" key="1">
    <source>
        <dbReference type="PROSITE" id="PS51205"/>
    </source>
</evidence>
<dbReference type="SUPFAM" id="SSF109993">
    <property type="entry name" value="VPS9 domain"/>
    <property type="match status" value="1"/>
</dbReference>
<dbReference type="EMBL" id="MLAK01000567">
    <property type="protein sequence ID" value="OHT12293.1"/>
    <property type="molecule type" value="Genomic_DNA"/>
</dbReference>
<proteinExistence type="predicted"/>
<dbReference type="RefSeq" id="XP_068365429.1">
    <property type="nucleotide sequence ID" value="XM_068499910.1"/>
</dbReference>
<dbReference type="InterPro" id="IPR003123">
    <property type="entry name" value="VPS9"/>
</dbReference>
<dbReference type="InterPro" id="IPR037191">
    <property type="entry name" value="VPS9_dom_sf"/>
</dbReference>
<protein>
    <recommendedName>
        <fullName evidence="1">VPS9 domain-containing protein</fullName>
    </recommendedName>
</protein>
<accession>A0A1J4KS45</accession>
<dbReference type="Gene3D" id="1.20.1050.80">
    <property type="entry name" value="VPS9 domain"/>
    <property type="match status" value="1"/>
</dbReference>
<reference evidence="2" key="1">
    <citation type="submission" date="2016-10" db="EMBL/GenBank/DDBJ databases">
        <authorList>
            <person name="Benchimol M."/>
            <person name="Almeida L.G."/>
            <person name="Vasconcelos A.T."/>
            <person name="Perreira-Neves A."/>
            <person name="Rosa I.A."/>
            <person name="Tasca T."/>
            <person name="Bogo M.R."/>
            <person name="de Souza W."/>
        </authorList>
    </citation>
    <scope>NUCLEOTIDE SEQUENCE [LARGE SCALE GENOMIC DNA]</scope>
    <source>
        <strain evidence="2">K</strain>
    </source>
</reference>
<dbReference type="Proteomes" id="UP000179807">
    <property type="component" value="Unassembled WGS sequence"/>
</dbReference>
<name>A0A1J4KS45_9EUKA</name>
<dbReference type="GeneID" id="94834614"/>
<sequence length="448" mass="52600">MEKWETMDQPLHQKALIDVEPNKYTREFIVDLLKYPTLVPYLSLDFSPQVCENFISVLSELTNFYHFHVLTSTPKNNFDVDLLLNFYSADHLKIHIVNYLSSYLYKQRMENHEYFKNIFCSIIEFLKPYSNNFTTQPIIIDLPKLIENFNEKTPEIIYLTKYLHNFYPKLHQEKNFDPNNEKIYKNLVTKLSPQIKDFSPICSFFDISCYQHIFNAAISSPRFLFYTDIKSLIELQDSLIPQLFNTSIFEIGNNIVSHFHLTNSKSLKIIFMLLFRYIYEEVYPIKQFFKVSDNSQNIIQGLSEVNLRKLEIALKYCPPKTRLNRLPREVFRGDPFYGEAIYYLEEMNFMTNPLDIMLCVQRTVKAIEKAASHYSEEKISFSFDDTFSLFIGVTLASDIPEFVDLANFVNEFVIIEEIASELLHARATLVACSTYLSETLLSINGQNE</sequence>
<dbReference type="PROSITE" id="PS51205">
    <property type="entry name" value="VPS9"/>
    <property type="match status" value="1"/>
</dbReference>
<organism evidence="2 3">
    <name type="scientific">Tritrichomonas foetus</name>
    <dbReference type="NCBI Taxonomy" id="1144522"/>
    <lineage>
        <taxon>Eukaryota</taxon>
        <taxon>Metamonada</taxon>
        <taxon>Parabasalia</taxon>
        <taxon>Tritrichomonadida</taxon>
        <taxon>Tritrichomonadidae</taxon>
        <taxon>Tritrichomonas</taxon>
    </lineage>
</organism>
<evidence type="ECO:0000313" key="2">
    <source>
        <dbReference type="EMBL" id="OHT12293.1"/>
    </source>
</evidence>